<dbReference type="SMART" id="SM01265">
    <property type="entry name" value="Mab-21"/>
    <property type="match status" value="1"/>
</dbReference>
<dbReference type="InterPro" id="IPR046903">
    <property type="entry name" value="Mab-21-like_nuc_Trfase"/>
</dbReference>
<gene>
    <name evidence="4" type="ORF">FSP39_017645</name>
</gene>
<evidence type="ECO:0000256" key="1">
    <source>
        <dbReference type="ARBA" id="ARBA00008307"/>
    </source>
</evidence>
<evidence type="ECO:0000259" key="2">
    <source>
        <dbReference type="Pfam" id="PF03281"/>
    </source>
</evidence>
<evidence type="ECO:0000259" key="3">
    <source>
        <dbReference type="Pfam" id="PF20266"/>
    </source>
</evidence>
<evidence type="ECO:0000313" key="4">
    <source>
        <dbReference type="EMBL" id="KAK3108872.1"/>
    </source>
</evidence>
<sequence length="670" mass="78577">MARYEYLVNLSYLWYSFANVNVGSEEIIRNRREISQIFEEIRRNQCERCITNTLESGSRAEGFRFAASDLDIMKVYKLIKVEMEKITNGKHTCNKTFLTMEIDKTRPGFCLLSHRYSSGSEFISNSLVFYQTKTYLSSALWRIENMKHPQTSMIHGPCENYRACVIEVDFAHCLEYTKWPKQAVPCILRMIKAGWPSTDVLTGIVQNGCHLVPIGDKLSDKEMIEWRISFSVAEKTLIHQMNHCQFLCYGMLKIFLKDVIDKQMETKGLICSYFLKTAVLWEIVNSKKSWFKEDFLKWIWICFRRLLSWVKEGYCPNFFIPENNMFMGKIYGRTQRLLLHHLTTLYMEGYRCLPVGDCNTCSAVLCQPNVFHFPVTQLNYMCDKWIVDTDLIKEIRSSFRCYVFSNHKGPTIRDISFLQRLQHYEQKNVKKLVIDIHLYHSIQTILFSSVQKMIPNFYVGCNKGLYRLVCKLLSSLQHTKIDVATHMFLSAIFLYRCGMYRRVLRIVINIKKHLQKHNVMYEWTFHADKYKEAGGEFLPVDVMMKKVMVFTWRLTTCICLPELDIIHAEGCRSLYPPMVLLYFLSYMSHYRLGMYSVADSVLNDLNVLVNYDDGQQVPREYKGISWLVLGTCQEIGGYIQDALTSYHNVLEVEANYSFILETALERIENL</sequence>
<comment type="caution">
    <text evidence="4">The sequence shown here is derived from an EMBL/GenBank/DDBJ whole genome shotgun (WGS) entry which is preliminary data.</text>
</comment>
<dbReference type="Pfam" id="PF20266">
    <property type="entry name" value="Mab-21_C"/>
    <property type="match status" value="1"/>
</dbReference>
<evidence type="ECO:0000313" key="5">
    <source>
        <dbReference type="Proteomes" id="UP001186944"/>
    </source>
</evidence>
<proteinExistence type="inferred from homology"/>
<name>A0AA88YNE0_PINIB</name>
<keyword evidence="5" id="KW-1185">Reference proteome</keyword>
<evidence type="ECO:0008006" key="6">
    <source>
        <dbReference type="Google" id="ProtNLM"/>
    </source>
</evidence>
<dbReference type="InterPro" id="IPR024810">
    <property type="entry name" value="MAB21L/cGLR"/>
</dbReference>
<dbReference type="PANTHER" id="PTHR10656">
    <property type="entry name" value="CELL FATE DETERMINING PROTEIN MAB21-RELATED"/>
    <property type="match status" value="1"/>
</dbReference>
<dbReference type="EMBL" id="VSWD01000001">
    <property type="protein sequence ID" value="KAK3108872.1"/>
    <property type="molecule type" value="Genomic_DNA"/>
</dbReference>
<dbReference type="Gene3D" id="1.10.1410.40">
    <property type="match status" value="1"/>
</dbReference>
<protein>
    <recommendedName>
        <fullName evidence="6">Mab-21-like HhH/H2TH-like domain-containing protein</fullName>
    </recommendedName>
</protein>
<dbReference type="Proteomes" id="UP001186944">
    <property type="component" value="Unassembled WGS sequence"/>
</dbReference>
<dbReference type="Pfam" id="PF03281">
    <property type="entry name" value="Mab-21"/>
    <property type="match status" value="1"/>
</dbReference>
<dbReference type="AlphaFoldDB" id="A0AA88YNE0"/>
<reference evidence="4" key="1">
    <citation type="submission" date="2019-08" db="EMBL/GenBank/DDBJ databases">
        <title>The improved chromosome-level genome for the pearl oyster Pinctada fucata martensii using PacBio sequencing and Hi-C.</title>
        <authorList>
            <person name="Zheng Z."/>
        </authorList>
    </citation>
    <scope>NUCLEOTIDE SEQUENCE</scope>
    <source>
        <strain evidence="4">ZZ-2019</strain>
        <tissue evidence="4">Adductor muscle</tissue>
    </source>
</reference>
<organism evidence="4 5">
    <name type="scientific">Pinctada imbricata</name>
    <name type="common">Atlantic pearl-oyster</name>
    <name type="synonym">Pinctada martensii</name>
    <dbReference type="NCBI Taxonomy" id="66713"/>
    <lineage>
        <taxon>Eukaryota</taxon>
        <taxon>Metazoa</taxon>
        <taxon>Spiralia</taxon>
        <taxon>Lophotrochozoa</taxon>
        <taxon>Mollusca</taxon>
        <taxon>Bivalvia</taxon>
        <taxon>Autobranchia</taxon>
        <taxon>Pteriomorphia</taxon>
        <taxon>Pterioida</taxon>
        <taxon>Pterioidea</taxon>
        <taxon>Pteriidae</taxon>
        <taxon>Pinctada</taxon>
    </lineage>
</organism>
<accession>A0AA88YNE0</accession>
<feature type="domain" description="Mab-21-like HhH/H2TH-like" evidence="3">
    <location>
        <begin position="247"/>
        <end position="327"/>
    </location>
</feature>
<dbReference type="InterPro" id="IPR046906">
    <property type="entry name" value="Mab-21_HhH/H2TH-like"/>
</dbReference>
<dbReference type="PANTHER" id="PTHR10656:SF69">
    <property type="entry name" value="MAB-21-LIKE HHH_H2TH-LIKE DOMAIN-CONTAINING PROTEIN"/>
    <property type="match status" value="1"/>
</dbReference>
<feature type="domain" description="Mab-21-like nucleotidyltransferase" evidence="2">
    <location>
        <begin position="160"/>
        <end position="239"/>
    </location>
</feature>
<comment type="similarity">
    <text evidence="1">Belongs to the mab-21 family.</text>
</comment>